<reference evidence="3" key="3">
    <citation type="journal article" date="1999" name="Nucleic Acids Symp. Ser.">
        <title>Genome structure of Ri plasmid (1): Sequencing analysis of T-DNA and its flanking regions of pRi1724 in Japanese Agrobacterium rhizogenes.</title>
        <authorList>
            <person name="Maeda Y."/>
            <person name="Moriguchi K."/>
            <person name="Kataoka M."/>
            <person name="Satou M."/>
            <person name="Satutui N.H.N."/>
            <person name="Tanaka N."/>
            <person name="Yoshida K."/>
        </authorList>
    </citation>
    <scope>NUCLEOTIDE SEQUENCE</scope>
    <source>
        <strain evidence="3">MAFF03-01724</strain>
        <plasmid evidence="3">pRi1724</plasmid>
    </source>
</reference>
<organism evidence="2">
    <name type="scientific">Rhizobium rhizogenes</name>
    <name type="common">Agrobacterium rhizogenes</name>
    <dbReference type="NCBI Taxonomy" id="359"/>
    <lineage>
        <taxon>Bacteria</taxon>
        <taxon>Pseudomonadati</taxon>
        <taxon>Pseudomonadota</taxon>
        <taxon>Alphaproteobacteria</taxon>
        <taxon>Hyphomicrobiales</taxon>
        <taxon>Rhizobiaceae</taxon>
        <taxon>Rhizobium/Agrobacterium group</taxon>
        <taxon>Rhizobium</taxon>
    </lineage>
</organism>
<dbReference type="EMBL" id="AP002086">
    <property type="protein sequence ID" value="BAB16137.1"/>
    <property type="molecule type" value="Genomic_DNA"/>
</dbReference>
<proteinExistence type="predicted"/>
<evidence type="ECO:0000256" key="1">
    <source>
        <dbReference type="SAM" id="MobiDB-lite"/>
    </source>
</evidence>
<sequence>MLTAHAIPVTPLAAVMLTAVCRRANMFFCHPRLKKVRYRCSATFPMVMVNESYNKKHKVRYKPPALSPLRPHCPARSSCSSPRRQSIWNT</sequence>
<gene>
    <name evidence="3" type="primary">riorf18</name>
</gene>
<name>Q51967_RHIRH</name>
<reference evidence="3" key="5">
    <citation type="journal article" date="2001" name="J. Mol. Biol.">
        <title>The complete nucleotide sequence of a plant root-inducing (Ri) plasmid indicates its chimeric structure and evolutionary relationship between tumor-inducing (Ti) and symbiotic (Sym) plasmids in Rhizobiaceae.</title>
        <authorList>
            <person name="Moriguchi K."/>
            <person name="Maeda Y."/>
            <person name="Satou M."/>
            <person name="Hardayani N.S.N."/>
            <person name="Kataoka M."/>
            <person name="Tanaka N."/>
            <person name="Yoshida K."/>
        </authorList>
    </citation>
    <scope>NUCLEOTIDE SEQUENCE</scope>
    <source>
        <strain evidence="3">MAFF03-01724</strain>
        <plasmid evidence="3">pRi1724</plasmid>
    </source>
</reference>
<geneLocation type="plasmid" evidence="2">
    <name>pRi1724</name>
</geneLocation>
<reference evidence="2" key="1">
    <citation type="journal article" date="1994" name="Biosci. Biotechnol. Biochem.">
        <title>Nucleotide sequence of the rol region of the mikimopine-type root-inducing plasmid pRi1724.</title>
        <authorList>
            <person name="Tanaka N."/>
            <person name="Ikeda T."/>
            <person name="Oka A."/>
        </authorList>
    </citation>
    <scope>NUCLEOTIDE SEQUENCE</scope>
    <source>
        <strain evidence="2">MAFF03-01724</strain>
        <plasmid evidence="2">pRi1724</plasmid>
    </source>
</reference>
<reference evidence="2" key="6">
    <citation type="journal article" date="2005" name="Plant Sci.">
        <title>Characterization of the rolB promoter on mikimopine-type pRi1724 T-DNA.</title>
        <authorList>
            <person name="Handayani N."/>
            <person name="Moriuchi H."/>
            <person name="Yamakawa M."/>
            <person name="Yamashita I."/>
            <person name="Yoshida K."/>
            <person name="Tanaka N."/>
        </authorList>
    </citation>
    <scope>NUCLEOTIDE SEQUENCE</scope>
    <source>
        <strain evidence="2">MAFF03-01724</strain>
        <plasmid evidence="2">pRi1724</plasmid>
    </source>
</reference>
<protein>
    <submittedName>
        <fullName evidence="2">Plasmid pRi1724 rolA, rolB, rolC gene, partial and</fullName>
    </submittedName>
    <submittedName>
        <fullName evidence="3">Riorf18 protein</fullName>
    </submittedName>
</protein>
<dbReference type="EMBL" id="AB006689">
    <property type="protein sequence ID" value="BAA22338.1"/>
    <property type="molecule type" value="Genomic_DNA"/>
</dbReference>
<feature type="region of interest" description="Disordered" evidence="1">
    <location>
        <begin position="65"/>
        <end position="90"/>
    </location>
</feature>
<evidence type="ECO:0000313" key="2">
    <source>
        <dbReference type="EMBL" id="BAA22338.1"/>
    </source>
</evidence>
<dbReference type="AlphaFoldDB" id="Q51967"/>
<accession>Q51967</accession>
<reference evidence="3" key="2">
    <citation type="journal article" date="1998" name="Nucleic Acids Symp. Ser.">
        <title>Genome structure of Ri plasmid (1): Construction of linking library and physical map of pRi1724 in Japanese Agrobacterium.</title>
        <authorList>
            <person name="Moriguchi K."/>
            <person name="Nishida T."/>
            <person name="Maeda Y."/>
            <person name="Tanaka N."/>
            <person name="Yoshida K."/>
        </authorList>
    </citation>
    <scope>NUCLEOTIDE SEQUENCE</scope>
    <source>
        <strain evidence="3">MAFF03-01724</strain>
        <plasmid evidence="3">pRi1724</plasmid>
    </source>
</reference>
<reference evidence="3" key="4">
    <citation type="journal article" date="2000" name="DNA Res.">
        <title>Analysis of unique variable region of a plant root inducing plasmid, pRi1724, by the construction of its physical map and library.</title>
        <authorList>
            <person name="Moriguchi K."/>
            <person name="Maeda Y."/>
            <person name="Satou M."/>
            <person name="Kataoka M."/>
            <person name="Tanaka N."/>
            <person name="Yoshida K."/>
        </authorList>
    </citation>
    <scope>NUCLEOTIDE SEQUENCE</scope>
    <source>
        <strain evidence="3">MAFF03-01724</strain>
        <plasmid evidence="3">pRi1724</plasmid>
    </source>
</reference>
<feature type="compositionally biased region" description="Low complexity" evidence="1">
    <location>
        <begin position="70"/>
        <end position="84"/>
    </location>
</feature>
<evidence type="ECO:0000313" key="3">
    <source>
        <dbReference type="EMBL" id="BAB16137.1"/>
    </source>
</evidence>
<keyword evidence="2" id="KW-0614">Plasmid</keyword>